<feature type="transmembrane region" description="Helical" evidence="3">
    <location>
        <begin position="285"/>
        <end position="305"/>
    </location>
</feature>
<feature type="region of interest" description="Disordered" evidence="2">
    <location>
        <begin position="411"/>
        <end position="432"/>
    </location>
</feature>
<feature type="coiled-coil region" evidence="1">
    <location>
        <begin position="202"/>
        <end position="236"/>
    </location>
</feature>
<keyword evidence="5" id="KW-1185">Reference proteome</keyword>
<dbReference type="Proteomes" id="UP000195442">
    <property type="component" value="Unassembled WGS sequence"/>
</dbReference>
<evidence type="ECO:0000256" key="2">
    <source>
        <dbReference type="SAM" id="MobiDB-lite"/>
    </source>
</evidence>
<reference evidence="5" key="1">
    <citation type="submission" date="2017-02" db="EMBL/GenBank/DDBJ databases">
        <authorList>
            <person name="Daims H."/>
        </authorList>
    </citation>
    <scope>NUCLEOTIDE SEQUENCE [LARGE SCALE GENOMIC DNA]</scope>
</reference>
<keyword evidence="3" id="KW-1133">Transmembrane helix</keyword>
<organism evidence="4 5">
    <name type="scientific">Crenothrix polyspora</name>
    <dbReference type="NCBI Taxonomy" id="360316"/>
    <lineage>
        <taxon>Bacteria</taxon>
        <taxon>Pseudomonadati</taxon>
        <taxon>Pseudomonadota</taxon>
        <taxon>Gammaproteobacteria</taxon>
        <taxon>Methylococcales</taxon>
        <taxon>Crenotrichaceae</taxon>
        <taxon>Crenothrix</taxon>
    </lineage>
</organism>
<gene>
    <name evidence="4" type="ORF">CRENPOLYSF2_370041</name>
</gene>
<feature type="transmembrane region" description="Helical" evidence="3">
    <location>
        <begin position="56"/>
        <end position="77"/>
    </location>
</feature>
<name>A0A1R4HCK5_9GAMM</name>
<dbReference type="EMBL" id="FUKJ01000301">
    <property type="protein sequence ID" value="SJM93939.1"/>
    <property type="molecule type" value="Genomic_DNA"/>
</dbReference>
<proteinExistence type="predicted"/>
<keyword evidence="1" id="KW-0175">Coiled coil</keyword>
<sequence length="432" mass="49050">METNSDLKNSSSGLGSLINRAQTLFVGMLRIWSIPIVLMLSVASGFTTYYGMSYFITPWIALIITIAIQSIIVICSLEIAGIHWKANRVRFLSVLLSLLVAITASITFSYFKFYEVSESETMHITRLRGVQKDVNDYLVSVLAAKSGLLKQQQIEVNNAAEQESQAYFGTHPQVSPEYRNVVGTGKFWKHYNQIHLAKKEQLKQMEQGFQLMDGEIRKLQNKLNQLDGDAQNSYKDIVTGLQEIQLKSNQLAASSGYTVPQAPMLMPYAQFIQGMTPSFAMWNNFSLFAFLCAGMVDFFTFLLSYRMEFTAPGPLNEDEQELVFECIKQFTEFRINENDELEMVIEKSDIERARRYSDLSRMFAVGFLLSRGFLRKIDSRSVEFAPNLYPLIAEKMSTKLKALKLASMTEVPQSTASPEPVQSPNEVVYEQR</sequence>
<feature type="transmembrane region" description="Helical" evidence="3">
    <location>
        <begin position="29"/>
        <end position="50"/>
    </location>
</feature>
<accession>A0A1R4HCK5</accession>
<keyword evidence="3" id="KW-0812">Transmembrane</keyword>
<evidence type="ECO:0000313" key="5">
    <source>
        <dbReference type="Proteomes" id="UP000195442"/>
    </source>
</evidence>
<evidence type="ECO:0000313" key="4">
    <source>
        <dbReference type="EMBL" id="SJM93939.1"/>
    </source>
</evidence>
<evidence type="ECO:0008006" key="6">
    <source>
        <dbReference type="Google" id="ProtNLM"/>
    </source>
</evidence>
<dbReference type="RefSeq" id="WP_087147593.1">
    <property type="nucleotide sequence ID" value="NZ_FUKJ01000301.1"/>
</dbReference>
<dbReference type="AlphaFoldDB" id="A0A1R4HCK5"/>
<evidence type="ECO:0000256" key="3">
    <source>
        <dbReference type="SAM" id="Phobius"/>
    </source>
</evidence>
<feature type="transmembrane region" description="Helical" evidence="3">
    <location>
        <begin position="89"/>
        <end position="111"/>
    </location>
</feature>
<dbReference type="OrthoDB" id="5572893at2"/>
<evidence type="ECO:0000256" key="1">
    <source>
        <dbReference type="SAM" id="Coils"/>
    </source>
</evidence>
<keyword evidence="3" id="KW-0472">Membrane</keyword>
<feature type="compositionally biased region" description="Polar residues" evidence="2">
    <location>
        <begin position="411"/>
        <end position="425"/>
    </location>
</feature>
<protein>
    <recommendedName>
        <fullName evidence="6">DUF4407 domain-containing protein</fullName>
    </recommendedName>
</protein>